<feature type="region of interest" description="Disordered" evidence="1">
    <location>
        <begin position="271"/>
        <end position="291"/>
    </location>
</feature>
<protein>
    <submittedName>
        <fullName evidence="3">EAL domain-containing protein</fullName>
    </submittedName>
</protein>
<feature type="domain" description="EAL" evidence="2">
    <location>
        <begin position="8"/>
        <end position="264"/>
    </location>
</feature>
<dbReference type="PANTHER" id="PTHR33121">
    <property type="entry name" value="CYCLIC DI-GMP PHOSPHODIESTERASE PDEF"/>
    <property type="match status" value="1"/>
</dbReference>
<dbReference type="InterPro" id="IPR050706">
    <property type="entry name" value="Cyclic-di-GMP_PDE-like"/>
</dbReference>
<dbReference type="InterPro" id="IPR001633">
    <property type="entry name" value="EAL_dom"/>
</dbReference>
<name>A0ABV0J3V3_9CYAN</name>
<proteinExistence type="predicted"/>
<dbReference type="SMART" id="SM00052">
    <property type="entry name" value="EAL"/>
    <property type="match status" value="1"/>
</dbReference>
<dbReference type="CDD" id="cd01948">
    <property type="entry name" value="EAL"/>
    <property type="match status" value="1"/>
</dbReference>
<dbReference type="EMBL" id="JAMPKM010000002">
    <property type="protein sequence ID" value="MEP0816334.1"/>
    <property type="molecule type" value="Genomic_DNA"/>
</dbReference>
<dbReference type="PANTHER" id="PTHR33121:SF70">
    <property type="entry name" value="SIGNALING PROTEIN YKOW"/>
    <property type="match status" value="1"/>
</dbReference>
<dbReference type="Gene3D" id="3.20.20.450">
    <property type="entry name" value="EAL domain"/>
    <property type="match status" value="1"/>
</dbReference>
<comment type="caution">
    <text evidence="3">The sequence shown here is derived from an EMBL/GenBank/DDBJ whole genome shotgun (WGS) entry which is preliminary data.</text>
</comment>
<dbReference type="InterPro" id="IPR035919">
    <property type="entry name" value="EAL_sf"/>
</dbReference>
<accession>A0ABV0J3V3</accession>
<organism evidence="3 4">
    <name type="scientific">Trichocoleus desertorum GB2-A4</name>
    <dbReference type="NCBI Taxonomy" id="2933944"/>
    <lineage>
        <taxon>Bacteria</taxon>
        <taxon>Bacillati</taxon>
        <taxon>Cyanobacteriota</taxon>
        <taxon>Cyanophyceae</taxon>
        <taxon>Leptolyngbyales</taxon>
        <taxon>Trichocoleusaceae</taxon>
        <taxon>Trichocoleus</taxon>
    </lineage>
</organism>
<sequence>MHAHAVERLQLETDLRRAIDRQEFQVRYQPIVVLATGAIVGFEALVRWHHPQRGLVAPTEFIAVAEETGLIVPLGHWVLQEACQQVANWQVRFPFCQPLTISVNISGRQFSQTDLMTQVSQILQTTQLAPGSLKLEITETVLMENSEPAIAMLLALKTLNIQLYMDDFGTGYSSLSYLHRFPIDVLKIDRSFITTIDTNSKNSAIVQTIITLAHNLGMQVIAEGVETAVQHTQLNQMGCEYGQGYLFSKPVSAAVITTLLTQQYHCRARQLSPHPQHQRQLSKAGKVLPGN</sequence>
<evidence type="ECO:0000313" key="3">
    <source>
        <dbReference type="EMBL" id="MEP0816334.1"/>
    </source>
</evidence>
<dbReference type="SUPFAM" id="SSF141868">
    <property type="entry name" value="EAL domain-like"/>
    <property type="match status" value="1"/>
</dbReference>
<dbReference type="PROSITE" id="PS50883">
    <property type="entry name" value="EAL"/>
    <property type="match status" value="1"/>
</dbReference>
<reference evidence="3 4" key="1">
    <citation type="submission" date="2022-04" db="EMBL/GenBank/DDBJ databases">
        <title>Positive selection, recombination, and allopatry shape intraspecific diversity of widespread and dominant cyanobacteria.</title>
        <authorList>
            <person name="Wei J."/>
            <person name="Shu W."/>
            <person name="Hu C."/>
        </authorList>
    </citation>
    <scope>NUCLEOTIDE SEQUENCE [LARGE SCALE GENOMIC DNA]</scope>
    <source>
        <strain evidence="3 4">GB2-A4</strain>
    </source>
</reference>
<dbReference type="Pfam" id="PF00563">
    <property type="entry name" value="EAL"/>
    <property type="match status" value="1"/>
</dbReference>
<evidence type="ECO:0000313" key="4">
    <source>
        <dbReference type="Proteomes" id="UP001464891"/>
    </source>
</evidence>
<evidence type="ECO:0000259" key="2">
    <source>
        <dbReference type="PROSITE" id="PS50883"/>
    </source>
</evidence>
<evidence type="ECO:0000256" key="1">
    <source>
        <dbReference type="SAM" id="MobiDB-lite"/>
    </source>
</evidence>
<keyword evidence="4" id="KW-1185">Reference proteome</keyword>
<dbReference type="Proteomes" id="UP001464891">
    <property type="component" value="Unassembled WGS sequence"/>
</dbReference>
<gene>
    <name evidence="3" type="ORF">NC998_04410</name>
</gene>